<accession>D7FI56</accession>
<keyword evidence="1" id="KW-0175">Coiled coil</keyword>
<dbReference type="InParanoid" id="D7FI56"/>
<dbReference type="AlphaFoldDB" id="D7FI56"/>
<dbReference type="CDD" id="cd20404">
    <property type="entry name" value="Tudor_Agenet_AtEML-like"/>
    <property type="match status" value="1"/>
</dbReference>
<dbReference type="OrthoDB" id="116701at2759"/>
<dbReference type="Proteomes" id="UP000002630">
    <property type="component" value="Unassembled WGS sequence"/>
</dbReference>
<evidence type="ECO:0000313" key="3">
    <source>
        <dbReference type="EMBL" id="CBJ28682.1"/>
    </source>
</evidence>
<protein>
    <submittedName>
        <fullName evidence="3">Uncharacterized protein</fullName>
    </submittedName>
</protein>
<gene>
    <name evidence="3" type="ORF">Esi_0117_0068</name>
</gene>
<dbReference type="EMBL" id="FN649760">
    <property type="protein sequence ID" value="CBJ28682.1"/>
    <property type="molecule type" value="Genomic_DNA"/>
</dbReference>
<keyword evidence="4" id="KW-1185">Reference proteome</keyword>
<evidence type="ECO:0000256" key="2">
    <source>
        <dbReference type="SAM" id="MobiDB-lite"/>
    </source>
</evidence>
<organism evidence="3 4">
    <name type="scientific">Ectocarpus siliculosus</name>
    <name type="common">Brown alga</name>
    <name type="synonym">Conferva siliculosa</name>
    <dbReference type="NCBI Taxonomy" id="2880"/>
    <lineage>
        <taxon>Eukaryota</taxon>
        <taxon>Sar</taxon>
        <taxon>Stramenopiles</taxon>
        <taxon>Ochrophyta</taxon>
        <taxon>PX clade</taxon>
        <taxon>Phaeophyceae</taxon>
        <taxon>Ectocarpales</taxon>
        <taxon>Ectocarpaceae</taxon>
        <taxon>Ectocarpus</taxon>
    </lineage>
</organism>
<name>D7FI56_ECTSI</name>
<evidence type="ECO:0000313" key="4">
    <source>
        <dbReference type="Proteomes" id="UP000002630"/>
    </source>
</evidence>
<reference evidence="3 4" key="1">
    <citation type="journal article" date="2010" name="Nature">
        <title>The Ectocarpus genome and the independent evolution of multicellularity in brown algae.</title>
        <authorList>
            <person name="Cock J.M."/>
            <person name="Sterck L."/>
            <person name="Rouze P."/>
            <person name="Scornet D."/>
            <person name="Allen A.E."/>
            <person name="Amoutzias G."/>
            <person name="Anthouard V."/>
            <person name="Artiguenave F."/>
            <person name="Aury J.M."/>
            <person name="Badger J.H."/>
            <person name="Beszteri B."/>
            <person name="Billiau K."/>
            <person name="Bonnet E."/>
            <person name="Bothwell J.H."/>
            <person name="Bowler C."/>
            <person name="Boyen C."/>
            <person name="Brownlee C."/>
            <person name="Carrano C.J."/>
            <person name="Charrier B."/>
            <person name="Cho G.Y."/>
            <person name="Coelho S.M."/>
            <person name="Collen J."/>
            <person name="Corre E."/>
            <person name="Da Silva C."/>
            <person name="Delage L."/>
            <person name="Delaroque N."/>
            <person name="Dittami S.M."/>
            <person name="Doulbeau S."/>
            <person name="Elias M."/>
            <person name="Farnham G."/>
            <person name="Gachon C.M."/>
            <person name="Gschloessl B."/>
            <person name="Heesch S."/>
            <person name="Jabbari K."/>
            <person name="Jubin C."/>
            <person name="Kawai H."/>
            <person name="Kimura K."/>
            <person name="Kloareg B."/>
            <person name="Kupper F.C."/>
            <person name="Lang D."/>
            <person name="Le Bail A."/>
            <person name="Leblanc C."/>
            <person name="Lerouge P."/>
            <person name="Lohr M."/>
            <person name="Lopez P.J."/>
            <person name="Martens C."/>
            <person name="Maumus F."/>
            <person name="Michel G."/>
            <person name="Miranda-Saavedra D."/>
            <person name="Morales J."/>
            <person name="Moreau H."/>
            <person name="Motomura T."/>
            <person name="Nagasato C."/>
            <person name="Napoli C.A."/>
            <person name="Nelson D.R."/>
            <person name="Nyvall-Collen P."/>
            <person name="Peters A.F."/>
            <person name="Pommier C."/>
            <person name="Potin P."/>
            <person name="Poulain J."/>
            <person name="Quesneville H."/>
            <person name="Read B."/>
            <person name="Rensing S.A."/>
            <person name="Ritter A."/>
            <person name="Rousvoal S."/>
            <person name="Samanta M."/>
            <person name="Samson G."/>
            <person name="Schroeder D.C."/>
            <person name="Segurens B."/>
            <person name="Strittmatter M."/>
            <person name="Tonon T."/>
            <person name="Tregear J.W."/>
            <person name="Valentin K."/>
            <person name="von Dassow P."/>
            <person name="Yamagishi T."/>
            <person name="Van de Peer Y."/>
            <person name="Wincker P."/>
        </authorList>
    </citation>
    <scope>NUCLEOTIDE SEQUENCE [LARGE SCALE GENOMIC DNA]</scope>
    <source>
        <strain evidence="4">Ec32 / CCAP1310/4</strain>
    </source>
</reference>
<dbReference type="STRING" id="2880.D7FI56"/>
<feature type="compositionally biased region" description="Low complexity" evidence="2">
    <location>
        <begin position="368"/>
        <end position="377"/>
    </location>
</feature>
<evidence type="ECO:0000256" key="1">
    <source>
        <dbReference type="SAM" id="Coils"/>
    </source>
</evidence>
<proteinExistence type="predicted"/>
<feature type="coiled-coil region" evidence="1">
    <location>
        <begin position="258"/>
        <end position="313"/>
    </location>
</feature>
<sequence length="564" mass="59298">MSGMLESSSDDGCMSDHSFDFVEVEGGTSYSSDGDATVTSSLAPPKGWSTLSLSDAEAVKTGPAAVTTTTTTTGAAGGRREFISTPIAAASFCQTAAAVTKSSTRFEPSSLAAFSCRACGNLLRDCVECPTCHSLFCREHLVVDKQNGTSPCPCEPCSLAPIATTLSAASTSSPAAAARAHHHPREAFLPNIPLQRIADAVPSRCDGCGISLSWGELGRHACDQQLVPCGRRQHGCSWFGKRHEREAHEASSTCPGRLALAQAEALEARSEAARLRAAGEEAERRASSAEMRASELEARLAAAERCLQERDQEAAALRGKITTMTAAAAVTAEENGKKQERLQQQLKQQAAAAAAAVAQDARRAGKHQQQQAAATRTPQPPPQQQQQPPNAMPFAAILNRAGFSPQTATTTAAAAAAPVRLPLAVPDRKKSGAGSRAAAIATTQTVVPSTASRASGRGTAKGTLSAAVQMARAGGSPPRASAGVMMDTASQAPVPAVEACLKPYLERPSSLLEKKVVVFWPRQGRWYTGRPTVYKEATREHRVEYDDGDVRDHVLAHRSWGLIG</sequence>
<feature type="region of interest" description="Disordered" evidence="2">
    <location>
        <begin position="354"/>
        <end position="389"/>
    </location>
</feature>
<dbReference type="Gene3D" id="2.30.30.140">
    <property type="match status" value="1"/>
</dbReference>